<name>A0ABR0ABR2_9CRUS</name>
<keyword evidence="3" id="KW-1185">Reference proteome</keyword>
<feature type="transmembrane region" description="Helical" evidence="1">
    <location>
        <begin position="95"/>
        <end position="116"/>
    </location>
</feature>
<keyword evidence="1" id="KW-0472">Membrane</keyword>
<sequence length="135" mass="15130">MPGGISSPFLCYRPAFISGFKIIRRGERKKGNGDFNARVPSERGETYTRESDGVELVCWWAPLVSHTHSTDKITLRENETDDRCLILASDVANSYILFPLIVYVSVLDMCSCFSPIGKKKKMGKVVSPIYDPSSY</sequence>
<organism evidence="2 3">
    <name type="scientific">Daphnia magna</name>
    <dbReference type="NCBI Taxonomy" id="35525"/>
    <lineage>
        <taxon>Eukaryota</taxon>
        <taxon>Metazoa</taxon>
        <taxon>Ecdysozoa</taxon>
        <taxon>Arthropoda</taxon>
        <taxon>Crustacea</taxon>
        <taxon>Branchiopoda</taxon>
        <taxon>Diplostraca</taxon>
        <taxon>Cladocera</taxon>
        <taxon>Anomopoda</taxon>
        <taxon>Daphniidae</taxon>
        <taxon>Daphnia</taxon>
    </lineage>
</organism>
<keyword evidence="1" id="KW-0812">Transmembrane</keyword>
<gene>
    <name evidence="2" type="ORF">OUZ56_007927</name>
</gene>
<dbReference type="EMBL" id="JAOYFB010000037">
    <property type="protein sequence ID" value="KAK4022465.1"/>
    <property type="molecule type" value="Genomic_DNA"/>
</dbReference>
<comment type="caution">
    <text evidence="2">The sequence shown here is derived from an EMBL/GenBank/DDBJ whole genome shotgun (WGS) entry which is preliminary data.</text>
</comment>
<accession>A0ABR0ABR2</accession>
<keyword evidence="1" id="KW-1133">Transmembrane helix</keyword>
<evidence type="ECO:0000313" key="2">
    <source>
        <dbReference type="EMBL" id="KAK4022465.1"/>
    </source>
</evidence>
<proteinExistence type="predicted"/>
<dbReference type="Proteomes" id="UP001234178">
    <property type="component" value="Unassembled WGS sequence"/>
</dbReference>
<evidence type="ECO:0000313" key="3">
    <source>
        <dbReference type="Proteomes" id="UP001234178"/>
    </source>
</evidence>
<evidence type="ECO:0000256" key="1">
    <source>
        <dbReference type="SAM" id="Phobius"/>
    </source>
</evidence>
<protein>
    <submittedName>
        <fullName evidence="2">Uncharacterized protein</fullName>
    </submittedName>
</protein>
<reference evidence="2 3" key="1">
    <citation type="journal article" date="2023" name="Nucleic Acids Res.">
        <title>The hologenome of Daphnia magna reveals possible DNA methylation and microbiome-mediated evolution of the host genome.</title>
        <authorList>
            <person name="Chaturvedi A."/>
            <person name="Li X."/>
            <person name="Dhandapani V."/>
            <person name="Marshall H."/>
            <person name="Kissane S."/>
            <person name="Cuenca-Cambronero M."/>
            <person name="Asole G."/>
            <person name="Calvet F."/>
            <person name="Ruiz-Romero M."/>
            <person name="Marangio P."/>
            <person name="Guigo R."/>
            <person name="Rago D."/>
            <person name="Mirbahai L."/>
            <person name="Eastwood N."/>
            <person name="Colbourne J.K."/>
            <person name="Zhou J."/>
            <person name="Mallon E."/>
            <person name="Orsini L."/>
        </authorList>
    </citation>
    <scope>NUCLEOTIDE SEQUENCE [LARGE SCALE GENOMIC DNA]</scope>
    <source>
        <strain evidence="2">LRV0_1</strain>
    </source>
</reference>